<dbReference type="EMBL" id="CM037152">
    <property type="protein sequence ID" value="KAH7835618.1"/>
    <property type="molecule type" value="Genomic_DNA"/>
</dbReference>
<reference evidence="1 2" key="1">
    <citation type="journal article" date="2021" name="Hortic Res">
        <title>High-quality reference genome and annotation aids understanding of berry development for evergreen blueberry (Vaccinium darrowii).</title>
        <authorList>
            <person name="Yu J."/>
            <person name="Hulse-Kemp A.M."/>
            <person name="Babiker E."/>
            <person name="Staton M."/>
        </authorList>
    </citation>
    <scope>NUCLEOTIDE SEQUENCE [LARGE SCALE GENOMIC DNA]</scope>
    <source>
        <strain evidence="2">cv. NJ 8807/NJ 8810</strain>
        <tissue evidence="1">Young leaf</tissue>
    </source>
</reference>
<accession>A0ACB7X4Q8</accession>
<evidence type="ECO:0000313" key="1">
    <source>
        <dbReference type="EMBL" id="KAH7835618.1"/>
    </source>
</evidence>
<protein>
    <submittedName>
        <fullName evidence="1">Uncharacterized protein</fullName>
    </submittedName>
</protein>
<keyword evidence="2" id="KW-1185">Reference proteome</keyword>
<proteinExistence type="predicted"/>
<gene>
    <name evidence="1" type="ORF">Vadar_028008</name>
</gene>
<organism evidence="1 2">
    <name type="scientific">Vaccinium darrowii</name>
    <dbReference type="NCBI Taxonomy" id="229202"/>
    <lineage>
        <taxon>Eukaryota</taxon>
        <taxon>Viridiplantae</taxon>
        <taxon>Streptophyta</taxon>
        <taxon>Embryophyta</taxon>
        <taxon>Tracheophyta</taxon>
        <taxon>Spermatophyta</taxon>
        <taxon>Magnoliopsida</taxon>
        <taxon>eudicotyledons</taxon>
        <taxon>Gunneridae</taxon>
        <taxon>Pentapetalae</taxon>
        <taxon>asterids</taxon>
        <taxon>Ericales</taxon>
        <taxon>Ericaceae</taxon>
        <taxon>Vaccinioideae</taxon>
        <taxon>Vaccinieae</taxon>
        <taxon>Vaccinium</taxon>
    </lineage>
</organism>
<comment type="caution">
    <text evidence="1">The sequence shown here is derived from an EMBL/GenBank/DDBJ whole genome shotgun (WGS) entry which is preliminary data.</text>
</comment>
<evidence type="ECO:0000313" key="2">
    <source>
        <dbReference type="Proteomes" id="UP000828048"/>
    </source>
</evidence>
<dbReference type="Proteomes" id="UP000828048">
    <property type="component" value="Chromosome 2"/>
</dbReference>
<sequence length="305" mass="33998">MPIAGRDLYVRVDAVELAQRTGSRRLNRKKVAAVVTSVVLTSVLFISLVCWLVIKIKRRRRGIDIQDRDEDDVELPIFDMVTIAEATNNFSYTNKIGEGGFGSVYKGHLSTGKDIAVKRLSTDSKQEERMLVYEYMPNGSLDSFIFEKTQNFGVARAFGGDQSSAKTIRVVGTYGYMAPEYAIDGLFSTKSDVFSFGVIVLEITSGQKNRNFHHADHDLNLLGHAWKLWIDGKASELIDPKMDGSFPMSQNSIYSPCSHAIGDNESAITKGRSTMDSVLFMQELVNMYKVGMVHGRSRCALNLIQ</sequence>
<name>A0ACB7X4Q8_9ERIC</name>